<dbReference type="EMBL" id="JPRH01000010">
    <property type="protein sequence ID" value="KFF10495.1"/>
    <property type="molecule type" value="Genomic_DNA"/>
</dbReference>
<feature type="signal peptide" evidence="1">
    <location>
        <begin position="1"/>
        <end position="20"/>
    </location>
</feature>
<organism evidence="2 3">
    <name type="scientific">Chryseobacterium soli</name>
    <dbReference type="NCBI Taxonomy" id="445961"/>
    <lineage>
        <taxon>Bacteria</taxon>
        <taxon>Pseudomonadati</taxon>
        <taxon>Bacteroidota</taxon>
        <taxon>Flavobacteriia</taxon>
        <taxon>Flavobacteriales</taxon>
        <taxon>Weeksellaceae</taxon>
        <taxon>Chryseobacterium group</taxon>
        <taxon>Chryseobacterium</taxon>
    </lineage>
</organism>
<proteinExistence type="predicted"/>
<name>A0A086A1D1_9FLAO</name>
<accession>A0A086A1D1</accession>
<evidence type="ECO:0000256" key="1">
    <source>
        <dbReference type="SAM" id="SignalP"/>
    </source>
</evidence>
<protein>
    <recommendedName>
        <fullName evidence="4">Beta-lactamase-inhibitor-like PepSY-like domain-containing protein</fullName>
    </recommendedName>
</protein>
<keyword evidence="3" id="KW-1185">Reference proteome</keyword>
<comment type="caution">
    <text evidence="2">The sequence shown here is derived from an EMBL/GenBank/DDBJ whole genome shotgun (WGS) entry which is preliminary data.</text>
</comment>
<keyword evidence="1" id="KW-0732">Signal</keyword>
<dbReference type="AlphaFoldDB" id="A0A086A1D1"/>
<evidence type="ECO:0000313" key="2">
    <source>
        <dbReference type="EMBL" id="KFF10495.1"/>
    </source>
</evidence>
<evidence type="ECO:0008006" key="4">
    <source>
        <dbReference type="Google" id="ProtNLM"/>
    </source>
</evidence>
<dbReference type="Proteomes" id="UP000028705">
    <property type="component" value="Unassembled WGS sequence"/>
</dbReference>
<evidence type="ECO:0000313" key="3">
    <source>
        <dbReference type="Proteomes" id="UP000028705"/>
    </source>
</evidence>
<sequence>MKAKLLFAFVASLFSFSVFSQKLGQEMAVYAEKKGDDYYLIRLRQDQPVPKVYVYSNGQTKVYKNYKELKDVFMDFPGMVTSNQSTKEELVSVMKKDNHFYEVTSQRKDPKNFEKTTVTVYEVFNGQKRIVEEYGSIFELANSPYKNAIFID</sequence>
<gene>
    <name evidence="2" type="ORF">IW15_19335</name>
</gene>
<reference evidence="2 3" key="1">
    <citation type="submission" date="2014-07" db="EMBL/GenBank/DDBJ databases">
        <title>Genome of Chryseobacterium soli DSM 19298.</title>
        <authorList>
            <person name="Stropko S.J."/>
            <person name="Pipes S.E."/>
            <person name="Newman J."/>
        </authorList>
    </citation>
    <scope>NUCLEOTIDE SEQUENCE [LARGE SCALE GENOMIC DNA]</scope>
    <source>
        <strain evidence="2 3">DSM 19298</strain>
    </source>
</reference>
<dbReference type="RefSeq" id="WP_034714460.1">
    <property type="nucleotide sequence ID" value="NZ_JPRH01000010.1"/>
</dbReference>
<dbReference type="OrthoDB" id="1267458at2"/>
<dbReference type="STRING" id="445961.IW15_19335"/>
<feature type="chain" id="PRO_5001802063" description="Beta-lactamase-inhibitor-like PepSY-like domain-containing protein" evidence="1">
    <location>
        <begin position="21"/>
        <end position="152"/>
    </location>
</feature>
<dbReference type="eggNOG" id="ENOG5030XRB">
    <property type="taxonomic scope" value="Bacteria"/>
</dbReference>